<keyword evidence="3 6" id="KW-0418">Kinase</keyword>
<dbReference type="eggNOG" id="COG1070">
    <property type="taxonomic scope" value="Bacteria"/>
</dbReference>
<feature type="domain" description="Carbohydrate kinase FGGY N-terminal" evidence="4">
    <location>
        <begin position="6"/>
        <end position="234"/>
    </location>
</feature>
<evidence type="ECO:0000256" key="3">
    <source>
        <dbReference type="ARBA" id="ARBA00022777"/>
    </source>
</evidence>
<gene>
    <name evidence="6" type="ORF">MPL1_10788</name>
</gene>
<keyword evidence="2" id="KW-0808">Transferase</keyword>
<dbReference type="CDD" id="cd07783">
    <property type="entry name" value="ASKHA_NBD_FGGY_SePSK_AtXK1-like"/>
    <property type="match status" value="1"/>
</dbReference>
<comment type="caution">
    <text evidence="6">The sequence shown here is derived from an EMBL/GenBank/DDBJ whole genome shotgun (WGS) entry which is preliminary data.</text>
</comment>
<dbReference type="PANTHER" id="PTHR10196:SF80">
    <property type="entry name" value="D-RIBULOSE KINASE"/>
    <property type="match status" value="1"/>
</dbReference>
<dbReference type="Proteomes" id="UP000012019">
    <property type="component" value="Unassembled WGS sequence"/>
</dbReference>
<evidence type="ECO:0000259" key="4">
    <source>
        <dbReference type="Pfam" id="PF00370"/>
    </source>
</evidence>
<dbReference type="GO" id="GO:0004856">
    <property type="term" value="F:D-xylulokinase activity"/>
    <property type="evidence" value="ECO:0007669"/>
    <property type="project" value="TreeGrafter"/>
</dbReference>
<sequence>MSDNAWIGIDLGTSGCRAIAIDDQGLVIAQQRSDFAHSQQVQTQQSPQQHWQLVKDCLGLLLSRLDAFKIIAIAVDATSGSVMLADSAGEAASALLMYHDTSASVEASLIKSVAPTDSAAHGLGSGLAKALYLRHHTQQDKPLRLLHQADWINLKLGVSRHITDYNTALKTGFDAQLMCWPDWINALIPSSMLPEVVAPGTVIGRLDNMLCDEFNLSESPMIVAGTTDSIAGVIATGAYQPGDAVTVLGSTLVLKIISERPIFVPALGVYSHRFDKHWLVGGASNCGAAVLRQFFDDETLKSLSEQINLADQPAAYYPLPAKGERFPVNDPNKQPCFSPRPDSDALFLHGLLKSLARVEAEGYQCIQKQGAPAISNMRTIGGGAGNPVWQALRQQYLHCPFLPVEQTEPAYGSAQLARKATQEND</sequence>
<dbReference type="OrthoDB" id="9805576at2"/>
<dbReference type="GO" id="GO:0019150">
    <property type="term" value="F:D-ribulokinase activity"/>
    <property type="evidence" value="ECO:0007669"/>
    <property type="project" value="TreeGrafter"/>
</dbReference>
<dbReference type="EMBL" id="APHR01000059">
    <property type="protein sequence ID" value="EMR12312.1"/>
    <property type="molecule type" value="Genomic_DNA"/>
</dbReference>
<dbReference type="PIRSF" id="PIRSF000538">
    <property type="entry name" value="GlpK"/>
    <property type="match status" value="1"/>
</dbReference>
<dbReference type="STRING" id="1286106.MPL1_10788"/>
<dbReference type="Pfam" id="PF00370">
    <property type="entry name" value="FGGY_N"/>
    <property type="match status" value="1"/>
</dbReference>
<reference evidence="6 7" key="1">
    <citation type="journal article" date="2013" name="Genome Announc.">
        <title>Draft Genome Sequence of Methylophaga lonarensis MPLT, a Haloalkaliphilic (Non-Methane-Utilizing) Methylotroph.</title>
        <authorList>
            <person name="Shetty S.A."/>
            <person name="Marathe N.P."/>
            <person name="Munot H."/>
            <person name="Antony C.P."/>
            <person name="Dhotre D.P."/>
            <person name="Murrell J.C."/>
            <person name="Shouche Y.S."/>
        </authorList>
    </citation>
    <scope>NUCLEOTIDE SEQUENCE [LARGE SCALE GENOMIC DNA]</scope>
    <source>
        <strain evidence="6 7">MPL</strain>
    </source>
</reference>
<dbReference type="InterPro" id="IPR018484">
    <property type="entry name" value="FGGY_N"/>
</dbReference>
<evidence type="ECO:0000256" key="2">
    <source>
        <dbReference type="ARBA" id="ARBA00022679"/>
    </source>
</evidence>
<dbReference type="PATRIC" id="fig|1286106.3.peg.2159"/>
<organism evidence="6 7">
    <name type="scientific">Methylophaga lonarensis MPL</name>
    <dbReference type="NCBI Taxonomy" id="1286106"/>
    <lineage>
        <taxon>Bacteria</taxon>
        <taxon>Pseudomonadati</taxon>
        <taxon>Pseudomonadota</taxon>
        <taxon>Gammaproteobacteria</taxon>
        <taxon>Thiotrichales</taxon>
        <taxon>Piscirickettsiaceae</taxon>
        <taxon>Methylophaga</taxon>
    </lineage>
</organism>
<dbReference type="SUPFAM" id="SSF53067">
    <property type="entry name" value="Actin-like ATPase domain"/>
    <property type="match status" value="2"/>
</dbReference>
<evidence type="ECO:0000259" key="5">
    <source>
        <dbReference type="Pfam" id="PF02782"/>
    </source>
</evidence>
<proteinExistence type="inferred from homology"/>
<dbReference type="PANTHER" id="PTHR10196">
    <property type="entry name" value="SUGAR KINASE"/>
    <property type="match status" value="1"/>
</dbReference>
<dbReference type="GO" id="GO:0005829">
    <property type="term" value="C:cytosol"/>
    <property type="evidence" value="ECO:0007669"/>
    <property type="project" value="TreeGrafter"/>
</dbReference>
<dbReference type="AlphaFoldDB" id="M7NYL1"/>
<evidence type="ECO:0000313" key="7">
    <source>
        <dbReference type="Proteomes" id="UP000012019"/>
    </source>
</evidence>
<accession>M7NYL1</accession>
<dbReference type="Pfam" id="PF02782">
    <property type="entry name" value="FGGY_C"/>
    <property type="match status" value="1"/>
</dbReference>
<dbReference type="InterPro" id="IPR043129">
    <property type="entry name" value="ATPase_NBD"/>
</dbReference>
<protein>
    <submittedName>
        <fullName evidence="6">Carbohydrate kinase, FGGY( )</fullName>
    </submittedName>
</protein>
<dbReference type="GO" id="GO:0005997">
    <property type="term" value="P:xylulose metabolic process"/>
    <property type="evidence" value="ECO:0007669"/>
    <property type="project" value="TreeGrafter"/>
</dbReference>
<evidence type="ECO:0000313" key="6">
    <source>
        <dbReference type="EMBL" id="EMR12312.1"/>
    </source>
</evidence>
<evidence type="ECO:0000256" key="1">
    <source>
        <dbReference type="ARBA" id="ARBA00009156"/>
    </source>
</evidence>
<dbReference type="InterPro" id="IPR018485">
    <property type="entry name" value="FGGY_C"/>
</dbReference>
<dbReference type="Gene3D" id="3.30.420.40">
    <property type="match status" value="2"/>
</dbReference>
<dbReference type="RefSeq" id="WP_009727118.1">
    <property type="nucleotide sequence ID" value="NZ_APHR01000059.1"/>
</dbReference>
<dbReference type="InterPro" id="IPR000577">
    <property type="entry name" value="Carb_kinase_FGGY"/>
</dbReference>
<name>M7NYL1_9GAMM</name>
<keyword evidence="7" id="KW-1185">Reference proteome</keyword>
<comment type="similarity">
    <text evidence="1">Belongs to the FGGY kinase family.</text>
</comment>
<feature type="domain" description="Carbohydrate kinase FGGY C-terminal" evidence="5">
    <location>
        <begin position="245"/>
        <end position="417"/>
    </location>
</feature>